<reference evidence="2 3" key="1">
    <citation type="submission" date="2017-12" db="EMBL/GenBank/DDBJ databases">
        <title>Integrating genomic resources of turbot (Scophthalmus maximus) in depth evaluation of genetic and physical mapping variation across individuals.</title>
        <authorList>
            <person name="Martinez P."/>
        </authorList>
    </citation>
    <scope>NUCLEOTIDE SEQUENCE [LARGE SCALE GENOMIC DNA]</scope>
</reference>
<dbReference type="EMBL" id="CP026249">
    <property type="protein sequence ID" value="AWP04916.1"/>
    <property type="molecule type" value="Genomic_DNA"/>
</dbReference>
<evidence type="ECO:0000256" key="1">
    <source>
        <dbReference type="SAM" id="MobiDB-lite"/>
    </source>
</evidence>
<sequence>MERIQRAERLCAAQEARTNAFLKRMGLSIQKGTLPSPEPSASSGHGPESSDITDELGAISWGIQFNGLPSPKLPAAPERIIAVKPQRGTILGTKTVKCDLHPSFNASQSLSLCFEQLKSVDWEKKMEGLKIIQALARHHQALLKTNLHHVCQVVTDEVKHGRCCVVFAPIDTITELHVHLGKNMDPEVDWTGCVLLLKLAQTTQTFIHQRVNLALDALVKGCSPGRVVITLLNFGLSHQCHRVRESTALHLHQLTEIVGENWIVTAERHFAERFLTSVCKLTLDAATEVR</sequence>
<dbReference type="InterPro" id="IPR011989">
    <property type="entry name" value="ARM-like"/>
</dbReference>
<dbReference type="GO" id="GO:0000226">
    <property type="term" value="P:microtubule cytoskeleton organization"/>
    <property type="evidence" value="ECO:0007669"/>
    <property type="project" value="TreeGrafter"/>
</dbReference>
<gene>
    <name evidence="2" type="ORF">SMAX5B_016343</name>
</gene>
<organism evidence="2 3">
    <name type="scientific">Scophthalmus maximus</name>
    <name type="common">Turbot</name>
    <name type="synonym">Psetta maxima</name>
    <dbReference type="NCBI Taxonomy" id="52904"/>
    <lineage>
        <taxon>Eukaryota</taxon>
        <taxon>Metazoa</taxon>
        <taxon>Chordata</taxon>
        <taxon>Craniata</taxon>
        <taxon>Vertebrata</taxon>
        <taxon>Euteleostomi</taxon>
        <taxon>Actinopterygii</taxon>
        <taxon>Neopterygii</taxon>
        <taxon>Teleostei</taxon>
        <taxon>Neoteleostei</taxon>
        <taxon>Acanthomorphata</taxon>
        <taxon>Carangaria</taxon>
        <taxon>Pleuronectiformes</taxon>
        <taxon>Pleuronectoidei</taxon>
        <taxon>Scophthalmidae</taxon>
        <taxon>Scophthalmus</taxon>
    </lineage>
</organism>
<feature type="region of interest" description="Disordered" evidence="1">
    <location>
        <begin position="32"/>
        <end position="51"/>
    </location>
</feature>
<evidence type="ECO:0000313" key="2">
    <source>
        <dbReference type="EMBL" id="AWP04916.1"/>
    </source>
</evidence>
<protein>
    <submittedName>
        <fullName evidence="2">Interferon inducible Mx protein</fullName>
    </submittedName>
</protein>
<proteinExistence type="predicted"/>
<dbReference type="SUPFAM" id="SSF48371">
    <property type="entry name" value="ARM repeat"/>
    <property type="match status" value="1"/>
</dbReference>
<accession>A0A2U9BMS6</accession>
<dbReference type="PANTHER" id="PTHR21567:SF87">
    <property type="entry name" value="CRESCERIN-LIKE PROTEIN CHE-12"/>
    <property type="match status" value="1"/>
</dbReference>
<dbReference type="InterPro" id="IPR016024">
    <property type="entry name" value="ARM-type_fold"/>
</dbReference>
<dbReference type="Gene3D" id="1.25.10.10">
    <property type="entry name" value="Leucine-rich Repeat Variant"/>
    <property type="match status" value="1"/>
</dbReference>
<name>A0A2U9BMS6_SCOMX</name>
<dbReference type="PANTHER" id="PTHR21567">
    <property type="entry name" value="CLASP"/>
    <property type="match status" value="1"/>
</dbReference>
<keyword evidence="3" id="KW-1185">Reference proteome</keyword>
<dbReference type="Proteomes" id="UP000246464">
    <property type="component" value="Chromosome 7"/>
</dbReference>
<dbReference type="GO" id="GO:0005929">
    <property type="term" value="C:cilium"/>
    <property type="evidence" value="ECO:0007669"/>
    <property type="project" value="TreeGrafter"/>
</dbReference>
<dbReference type="GO" id="GO:0005881">
    <property type="term" value="C:cytoplasmic microtubule"/>
    <property type="evidence" value="ECO:0007669"/>
    <property type="project" value="TreeGrafter"/>
</dbReference>
<dbReference type="GO" id="GO:0008017">
    <property type="term" value="F:microtubule binding"/>
    <property type="evidence" value="ECO:0007669"/>
    <property type="project" value="TreeGrafter"/>
</dbReference>
<dbReference type="AlphaFoldDB" id="A0A2U9BMS6"/>
<evidence type="ECO:0000313" key="3">
    <source>
        <dbReference type="Proteomes" id="UP000246464"/>
    </source>
</evidence>